<feature type="transmembrane region" description="Helical" evidence="8">
    <location>
        <begin position="187"/>
        <end position="205"/>
    </location>
</feature>
<feature type="transmembrane region" description="Helical" evidence="8">
    <location>
        <begin position="40"/>
        <end position="62"/>
    </location>
</feature>
<evidence type="ECO:0000256" key="8">
    <source>
        <dbReference type="SAM" id="Phobius"/>
    </source>
</evidence>
<evidence type="ECO:0000256" key="3">
    <source>
        <dbReference type="ARBA" id="ARBA00022448"/>
    </source>
</evidence>
<evidence type="ECO:0000256" key="6">
    <source>
        <dbReference type="ARBA" id="ARBA00022989"/>
    </source>
</evidence>
<feature type="transmembrane region" description="Helical" evidence="8">
    <location>
        <begin position="217"/>
        <end position="237"/>
    </location>
</feature>
<feature type="transmembrane region" description="Helical" evidence="8">
    <location>
        <begin position="272"/>
        <end position="294"/>
    </location>
</feature>
<comment type="subcellular location">
    <subcellularLocation>
        <location evidence="1">Membrane</location>
        <topology evidence="1">Multi-pass membrane protein</topology>
    </subcellularLocation>
</comment>
<dbReference type="PANTHER" id="PTHR34975:SF2">
    <property type="entry name" value="SPORE GERMINATION PROTEIN A2"/>
    <property type="match status" value="1"/>
</dbReference>
<reference evidence="9 10" key="1">
    <citation type="submission" date="2023-11" db="EMBL/GenBank/DDBJ databases">
        <title>Bacillus jintuensis, isolated from a mudflat on the Beibu Gulf coast.</title>
        <authorList>
            <person name="Li M."/>
        </authorList>
    </citation>
    <scope>NUCLEOTIDE SEQUENCE [LARGE SCALE GENOMIC DNA]</scope>
    <source>
        <strain evidence="9 10">31A1R</strain>
    </source>
</reference>
<dbReference type="EMBL" id="JAXOFX010000003">
    <property type="protein sequence ID" value="MDZ5471415.1"/>
    <property type="molecule type" value="Genomic_DNA"/>
</dbReference>
<sequence length="374" mass="43000">MENLTKILIPRQMFLLLVLSTGLLNHVILIPNLLKASGRDSWICVLIAYPIAIIFIWLLHYIIKHSSHGGFFPMIRYRFGRVVSYLFTAPIILFLITSTYITVRDLVIWLSAYFLAETPVIVINLLIISACYFITLSGIKYMAISSGFLLPLVVLLGIMIAVVNTSVKDPNLLFPVISDGYLPVVKGVMYVLAGLFEVYIVLLLQPFAQEPIKFKHLFILLTFLTMLIFGPLTASIMEFGPIESKHFRYPAYEQWRILNIGEYISNLDFFALYQWLSGGLIRISLFMFLLGVFFAKNKRERLNIKLVTVLFLLLFSSLLIKVETYYFYKFIYLYFLPGIMMIFLSQTALAALIVFVLKKRDEHNAKNNKMESTT</sequence>
<evidence type="ECO:0000256" key="5">
    <source>
        <dbReference type="ARBA" id="ARBA00022692"/>
    </source>
</evidence>
<evidence type="ECO:0000256" key="7">
    <source>
        <dbReference type="ARBA" id="ARBA00023136"/>
    </source>
</evidence>
<evidence type="ECO:0000256" key="1">
    <source>
        <dbReference type="ARBA" id="ARBA00004141"/>
    </source>
</evidence>
<evidence type="ECO:0000256" key="4">
    <source>
        <dbReference type="ARBA" id="ARBA00022544"/>
    </source>
</evidence>
<evidence type="ECO:0000256" key="2">
    <source>
        <dbReference type="ARBA" id="ARBA00007998"/>
    </source>
</evidence>
<proteinExistence type="inferred from homology"/>
<protein>
    <submittedName>
        <fullName evidence="9">Endospore germination permease</fullName>
    </submittedName>
</protein>
<keyword evidence="4" id="KW-0309">Germination</keyword>
<feature type="transmembrane region" description="Helical" evidence="8">
    <location>
        <begin position="334"/>
        <end position="357"/>
    </location>
</feature>
<dbReference type="Proteomes" id="UP001290455">
    <property type="component" value="Unassembled WGS sequence"/>
</dbReference>
<keyword evidence="6 8" id="KW-1133">Transmembrane helix</keyword>
<dbReference type="PANTHER" id="PTHR34975">
    <property type="entry name" value="SPORE GERMINATION PROTEIN A2"/>
    <property type="match status" value="1"/>
</dbReference>
<keyword evidence="10" id="KW-1185">Reference proteome</keyword>
<comment type="similarity">
    <text evidence="2">Belongs to the amino acid-polyamine-organocation (APC) superfamily. Spore germination protein (SGP) (TC 2.A.3.9) family.</text>
</comment>
<dbReference type="RefSeq" id="WP_322445710.1">
    <property type="nucleotide sequence ID" value="NZ_JAXOFX010000003.1"/>
</dbReference>
<name>A0ABU5IWB3_9BACI</name>
<organism evidence="9 10">
    <name type="scientific">Robertmurraya mangrovi</name>
    <dbReference type="NCBI Taxonomy" id="3098077"/>
    <lineage>
        <taxon>Bacteria</taxon>
        <taxon>Bacillati</taxon>
        <taxon>Bacillota</taxon>
        <taxon>Bacilli</taxon>
        <taxon>Bacillales</taxon>
        <taxon>Bacillaceae</taxon>
        <taxon>Robertmurraya</taxon>
    </lineage>
</organism>
<feature type="transmembrane region" description="Helical" evidence="8">
    <location>
        <begin position="82"/>
        <end position="101"/>
    </location>
</feature>
<comment type="caution">
    <text evidence="9">The sequence shown here is derived from an EMBL/GenBank/DDBJ whole genome shotgun (WGS) entry which is preliminary data.</text>
</comment>
<feature type="transmembrane region" description="Helical" evidence="8">
    <location>
        <begin position="147"/>
        <end position="167"/>
    </location>
</feature>
<evidence type="ECO:0000313" key="9">
    <source>
        <dbReference type="EMBL" id="MDZ5471415.1"/>
    </source>
</evidence>
<feature type="transmembrane region" description="Helical" evidence="8">
    <location>
        <begin position="306"/>
        <end position="328"/>
    </location>
</feature>
<evidence type="ECO:0000313" key="10">
    <source>
        <dbReference type="Proteomes" id="UP001290455"/>
    </source>
</evidence>
<feature type="transmembrane region" description="Helical" evidence="8">
    <location>
        <begin position="107"/>
        <end position="135"/>
    </location>
</feature>
<feature type="transmembrane region" description="Helical" evidence="8">
    <location>
        <begin position="12"/>
        <end position="34"/>
    </location>
</feature>
<keyword evidence="7 8" id="KW-0472">Membrane</keyword>
<dbReference type="InterPro" id="IPR004761">
    <property type="entry name" value="Spore_GerAB"/>
</dbReference>
<accession>A0ABU5IWB3</accession>
<gene>
    <name evidence="9" type="ORF">SM124_06605</name>
</gene>
<dbReference type="Pfam" id="PF03845">
    <property type="entry name" value="Spore_permease"/>
    <property type="match status" value="1"/>
</dbReference>
<keyword evidence="3" id="KW-0813">Transport</keyword>
<dbReference type="NCBIfam" id="TIGR00912">
    <property type="entry name" value="2A0309"/>
    <property type="match status" value="1"/>
</dbReference>
<keyword evidence="5 8" id="KW-0812">Transmembrane</keyword>